<feature type="coiled-coil region" evidence="2">
    <location>
        <begin position="3"/>
        <end position="64"/>
    </location>
</feature>
<comment type="caution">
    <text evidence="4">The sequence shown here is derived from an EMBL/GenBank/DDBJ whole genome shotgun (WGS) entry which is preliminary data.</text>
</comment>
<dbReference type="GO" id="GO:0003676">
    <property type="term" value="F:nucleic acid binding"/>
    <property type="evidence" value="ECO:0007669"/>
    <property type="project" value="InterPro"/>
</dbReference>
<evidence type="ECO:0000313" key="4">
    <source>
        <dbReference type="EMBL" id="KRX33750.1"/>
    </source>
</evidence>
<name>A0A0V0T462_9BILA</name>
<keyword evidence="1" id="KW-0479">Metal-binding</keyword>
<dbReference type="OrthoDB" id="5864896at2759"/>
<keyword evidence="1" id="KW-0862">Zinc</keyword>
<gene>
    <name evidence="4" type="ORF">T05_4895</name>
</gene>
<proteinExistence type="predicted"/>
<dbReference type="GO" id="GO:0008270">
    <property type="term" value="F:zinc ion binding"/>
    <property type="evidence" value="ECO:0007669"/>
    <property type="project" value="UniProtKB-KW"/>
</dbReference>
<keyword evidence="2" id="KW-0175">Coiled coil</keyword>
<dbReference type="STRING" id="144512.A0A0V0T462"/>
<sequence>MDYAKLNRRRNCLKGRMNRLCQDLDALIRQPESRIDVKMTLDSISKLLERCQEAQDAVEAVITDDDEIEKETQRWMDFEREIRSARGRAERYLEMNTEPYSEIYIKVLHFPSFWEQFNAGIHDNAEIADVTKFIYLRSLLEGEGLKAIDGTITQLLDNSKYGRQDRVEIKEKEHRRSNKVLSTSVAPGNRCSICRENHHVEECPLFLKATRPERWTLAKKYRLCFRCLRQGHRSTDCKRSHNSRNVTS</sequence>
<evidence type="ECO:0000256" key="1">
    <source>
        <dbReference type="PROSITE-ProRule" id="PRU00047"/>
    </source>
</evidence>
<protein>
    <recommendedName>
        <fullName evidence="3">CCHC-type domain-containing protein</fullName>
    </recommendedName>
</protein>
<evidence type="ECO:0000313" key="5">
    <source>
        <dbReference type="Proteomes" id="UP000055048"/>
    </source>
</evidence>
<evidence type="ECO:0000256" key="2">
    <source>
        <dbReference type="SAM" id="Coils"/>
    </source>
</evidence>
<reference evidence="4 5" key="1">
    <citation type="submission" date="2015-01" db="EMBL/GenBank/DDBJ databases">
        <title>Evolution of Trichinella species and genotypes.</title>
        <authorList>
            <person name="Korhonen P.K."/>
            <person name="Edoardo P."/>
            <person name="Giuseppe L.R."/>
            <person name="Gasser R.B."/>
        </authorList>
    </citation>
    <scope>NUCLEOTIDE SEQUENCE [LARGE SCALE GENOMIC DNA]</scope>
    <source>
        <strain evidence="4">ISS417</strain>
    </source>
</reference>
<dbReference type="PANTHER" id="PTHR47331:SF5">
    <property type="entry name" value="RIBONUCLEASE H"/>
    <property type="match status" value="1"/>
</dbReference>
<dbReference type="Proteomes" id="UP000055048">
    <property type="component" value="Unassembled WGS sequence"/>
</dbReference>
<dbReference type="PROSITE" id="PS50158">
    <property type="entry name" value="ZF_CCHC"/>
    <property type="match status" value="1"/>
</dbReference>
<dbReference type="PANTHER" id="PTHR47331">
    <property type="entry name" value="PHD-TYPE DOMAIN-CONTAINING PROTEIN"/>
    <property type="match status" value="1"/>
</dbReference>
<dbReference type="InterPro" id="IPR001878">
    <property type="entry name" value="Znf_CCHC"/>
</dbReference>
<accession>A0A0V0T462</accession>
<dbReference type="InterPro" id="IPR005312">
    <property type="entry name" value="DUF1759"/>
</dbReference>
<feature type="domain" description="CCHC-type" evidence="3">
    <location>
        <begin position="224"/>
        <end position="239"/>
    </location>
</feature>
<keyword evidence="1" id="KW-0863">Zinc-finger</keyword>
<dbReference type="EMBL" id="JYDJ01000715">
    <property type="protein sequence ID" value="KRX33750.1"/>
    <property type="molecule type" value="Genomic_DNA"/>
</dbReference>
<keyword evidence="5" id="KW-1185">Reference proteome</keyword>
<dbReference type="Gene3D" id="4.10.60.10">
    <property type="entry name" value="Zinc finger, CCHC-type"/>
    <property type="match status" value="1"/>
</dbReference>
<dbReference type="AlphaFoldDB" id="A0A0V0T462"/>
<evidence type="ECO:0000259" key="3">
    <source>
        <dbReference type="PROSITE" id="PS50158"/>
    </source>
</evidence>
<feature type="non-terminal residue" evidence="4">
    <location>
        <position position="248"/>
    </location>
</feature>
<dbReference type="Pfam" id="PF03564">
    <property type="entry name" value="DUF1759"/>
    <property type="match status" value="1"/>
</dbReference>
<organism evidence="4 5">
    <name type="scientific">Trichinella murrelli</name>
    <dbReference type="NCBI Taxonomy" id="144512"/>
    <lineage>
        <taxon>Eukaryota</taxon>
        <taxon>Metazoa</taxon>
        <taxon>Ecdysozoa</taxon>
        <taxon>Nematoda</taxon>
        <taxon>Enoplea</taxon>
        <taxon>Dorylaimia</taxon>
        <taxon>Trichinellida</taxon>
        <taxon>Trichinellidae</taxon>
        <taxon>Trichinella</taxon>
    </lineage>
</organism>